<keyword evidence="9" id="KW-1185">Reference proteome</keyword>
<keyword evidence="4" id="KW-0472">Membrane</keyword>
<gene>
    <name evidence="8" type="primary">mdtN</name>
    <name evidence="8" type="ORF">TRN7648_04251</name>
</gene>
<dbReference type="InterPro" id="IPR058625">
    <property type="entry name" value="MdtA-like_BSH"/>
</dbReference>
<dbReference type="InterPro" id="IPR058634">
    <property type="entry name" value="AaeA-lik-b-barrel"/>
</dbReference>
<evidence type="ECO:0000256" key="1">
    <source>
        <dbReference type="ARBA" id="ARBA00004167"/>
    </source>
</evidence>
<dbReference type="PANTHER" id="PTHR30367:SF1">
    <property type="entry name" value="MULTIDRUG RESISTANCE PROTEIN MDTN"/>
    <property type="match status" value="1"/>
</dbReference>
<dbReference type="InterPro" id="IPR050393">
    <property type="entry name" value="MFP_Efflux_Pump"/>
</dbReference>
<dbReference type="Gene3D" id="2.40.50.100">
    <property type="match status" value="1"/>
</dbReference>
<evidence type="ECO:0000256" key="2">
    <source>
        <dbReference type="SAM" id="Coils"/>
    </source>
</evidence>
<organism evidence="8 9">
    <name type="scientific">Tropicibacter naphthalenivorans</name>
    <dbReference type="NCBI Taxonomy" id="441103"/>
    <lineage>
        <taxon>Bacteria</taxon>
        <taxon>Pseudomonadati</taxon>
        <taxon>Pseudomonadota</taxon>
        <taxon>Alphaproteobacteria</taxon>
        <taxon>Rhodobacterales</taxon>
        <taxon>Roseobacteraceae</taxon>
        <taxon>Tropicibacter</taxon>
    </lineage>
</organism>
<feature type="coiled-coil region" evidence="2">
    <location>
        <begin position="163"/>
        <end position="211"/>
    </location>
</feature>
<evidence type="ECO:0000259" key="6">
    <source>
        <dbReference type="Pfam" id="PF25917"/>
    </source>
</evidence>
<keyword evidence="4" id="KW-1133">Transmembrane helix</keyword>
<feature type="region of interest" description="Disordered" evidence="3">
    <location>
        <begin position="1"/>
        <end position="78"/>
    </location>
</feature>
<sequence>MSAAQDEPKPQVTAPVPEANATADSKGVAGTALPDPVEHPPEVSAGPAVSTDQDDGRASPSQSAEVTPSRSETPSPVPRPWVGAILRLVVLVTALAAAAAAVWAWRQSASHPSTDAAEISAPVTGISAIVPGLVIEVAVSESARVAAGDLLFRIDPEPYQLELDQARAALAAAESELRQGEGNLALQQSNADVANSQIERATANLELAQQTLNRLEPLLAQGYVTAQEVDAARTALRDATVTLAQSQSHAQGTDAFVGTLDTRRAQVDVARASVALAERNLRSTEVRAPTDGVLAGMTLTAGEFVVSGVTLFSLIDDSHWRVSALFRETDLPNIRIGDRARVFLLAAPDLMIEGVVGGIGWGVRSSEEAQLLGLPLVASKLDWVRAARRFPVEIELEHPPEGLVRLGASVSVRIIGPEEGAVGESGTGQ</sequence>
<evidence type="ECO:0000313" key="9">
    <source>
        <dbReference type="Proteomes" id="UP000054935"/>
    </source>
</evidence>
<evidence type="ECO:0000256" key="3">
    <source>
        <dbReference type="SAM" id="MobiDB-lite"/>
    </source>
</evidence>
<name>A0A0P1GZ26_9RHOB</name>
<proteinExistence type="predicted"/>
<dbReference type="PANTHER" id="PTHR30367">
    <property type="entry name" value="P-HYDROXYBENZOIC ACID EFFLUX PUMP SUBUNIT AAEA-RELATED"/>
    <property type="match status" value="1"/>
</dbReference>
<evidence type="ECO:0000313" key="8">
    <source>
        <dbReference type="EMBL" id="CUH82701.1"/>
    </source>
</evidence>
<dbReference type="Pfam" id="PF25917">
    <property type="entry name" value="BSH_RND"/>
    <property type="match status" value="1"/>
</dbReference>
<evidence type="ECO:0000256" key="4">
    <source>
        <dbReference type="SAM" id="Phobius"/>
    </source>
</evidence>
<dbReference type="OrthoDB" id="9811754at2"/>
<keyword evidence="2" id="KW-0175">Coiled coil</keyword>
<feature type="transmembrane region" description="Helical" evidence="4">
    <location>
        <begin position="84"/>
        <end position="105"/>
    </location>
</feature>
<dbReference type="Pfam" id="PF25963">
    <property type="entry name" value="Beta-barrel_AAEA"/>
    <property type="match status" value="1"/>
</dbReference>
<dbReference type="SUPFAM" id="SSF111369">
    <property type="entry name" value="HlyD-like secretion proteins"/>
    <property type="match status" value="2"/>
</dbReference>
<dbReference type="EMBL" id="CYSE01000023">
    <property type="protein sequence ID" value="CUH82701.1"/>
    <property type="molecule type" value="Genomic_DNA"/>
</dbReference>
<dbReference type="STRING" id="441103.TRN7648_04251"/>
<feature type="domain" description="p-hydroxybenzoic acid efflux pump subunit AaeA-like beta-barrel" evidence="7">
    <location>
        <begin position="320"/>
        <end position="413"/>
    </location>
</feature>
<dbReference type="Pfam" id="PF25876">
    <property type="entry name" value="HH_MFP_RND"/>
    <property type="match status" value="1"/>
</dbReference>
<feature type="domain" description="Multidrug resistance protein MdtA-like barrel-sandwich hybrid" evidence="6">
    <location>
        <begin position="126"/>
        <end position="314"/>
    </location>
</feature>
<feature type="compositionally biased region" description="Polar residues" evidence="3">
    <location>
        <begin position="59"/>
        <end position="74"/>
    </location>
</feature>
<reference evidence="8 9" key="1">
    <citation type="submission" date="2015-09" db="EMBL/GenBank/DDBJ databases">
        <authorList>
            <consortium name="Swine Surveillance"/>
        </authorList>
    </citation>
    <scope>NUCLEOTIDE SEQUENCE [LARGE SCALE GENOMIC DNA]</scope>
    <source>
        <strain evidence="8 9">CECT 7648</strain>
    </source>
</reference>
<keyword evidence="4" id="KW-0812">Transmembrane</keyword>
<protein>
    <submittedName>
        <fullName evidence="8">Multidrug resistance protein MdtN</fullName>
    </submittedName>
</protein>
<dbReference type="AlphaFoldDB" id="A0A0P1GZ26"/>
<evidence type="ECO:0000259" key="7">
    <source>
        <dbReference type="Pfam" id="PF25963"/>
    </source>
</evidence>
<dbReference type="Gene3D" id="2.40.30.170">
    <property type="match status" value="1"/>
</dbReference>
<dbReference type="InterPro" id="IPR058624">
    <property type="entry name" value="MdtA-like_HH"/>
</dbReference>
<accession>A0A0P1GZ26</accession>
<dbReference type="RefSeq" id="WP_058249587.1">
    <property type="nucleotide sequence ID" value="NZ_CYSE01000023.1"/>
</dbReference>
<dbReference type="Gene3D" id="1.10.287.470">
    <property type="entry name" value="Helix hairpin bin"/>
    <property type="match status" value="2"/>
</dbReference>
<feature type="domain" description="Multidrug resistance protein MdtA-like alpha-helical hairpin" evidence="5">
    <location>
        <begin position="192"/>
        <end position="282"/>
    </location>
</feature>
<evidence type="ECO:0000259" key="5">
    <source>
        <dbReference type="Pfam" id="PF25876"/>
    </source>
</evidence>
<dbReference type="Proteomes" id="UP000054935">
    <property type="component" value="Unassembled WGS sequence"/>
</dbReference>
<comment type="subcellular location">
    <subcellularLocation>
        <location evidence="1">Membrane</location>
        <topology evidence="1">Single-pass membrane protein</topology>
    </subcellularLocation>
</comment>